<accession>A0AAX6GRI2</accession>
<proteinExistence type="predicted"/>
<reference evidence="1" key="1">
    <citation type="journal article" date="2023" name="GigaByte">
        <title>Genome assembly of the bearded iris, Iris pallida Lam.</title>
        <authorList>
            <person name="Bruccoleri R.E."/>
            <person name="Oakeley E.J."/>
            <person name="Faust A.M.E."/>
            <person name="Altorfer M."/>
            <person name="Dessus-Babus S."/>
            <person name="Burckhardt D."/>
            <person name="Oertli M."/>
            <person name="Naumann U."/>
            <person name="Petersen F."/>
            <person name="Wong J."/>
        </authorList>
    </citation>
    <scope>NUCLEOTIDE SEQUENCE</scope>
    <source>
        <strain evidence="1">GSM-AAB239-AS_SAM_17_03QT</strain>
    </source>
</reference>
<dbReference type="EMBL" id="JANAVB010016800">
    <property type="protein sequence ID" value="KAJ6831379.1"/>
    <property type="molecule type" value="Genomic_DNA"/>
</dbReference>
<organism evidence="1 2">
    <name type="scientific">Iris pallida</name>
    <name type="common">Sweet iris</name>
    <dbReference type="NCBI Taxonomy" id="29817"/>
    <lineage>
        <taxon>Eukaryota</taxon>
        <taxon>Viridiplantae</taxon>
        <taxon>Streptophyta</taxon>
        <taxon>Embryophyta</taxon>
        <taxon>Tracheophyta</taxon>
        <taxon>Spermatophyta</taxon>
        <taxon>Magnoliopsida</taxon>
        <taxon>Liliopsida</taxon>
        <taxon>Asparagales</taxon>
        <taxon>Iridaceae</taxon>
        <taxon>Iridoideae</taxon>
        <taxon>Irideae</taxon>
        <taxon>Iris</taxon>
    </lineage>
</organism>
<protein>
    <submittedName>
        <fullName evidence="1">Uncharacterized protein</fullName>
    </submittedName>
</protein>
<gene>
    <name evidence="1" type="ORF">M6B38_349725</name>
</gene>
<sequence>MVRNLPKELAIRFRAPGMKLIRWGVREANLNSSKRRLLFTAEFRGPFEQSEAWGINRAGASSPDLPKVINRSKVEDYMPRVHRDN</sequence>
<evidence type="ECO:0000313" key="2">
    <source>
        <dbReference type="Proteomes" id="UP001140949"/>
    </source>
</evidence>
<name>A0AAX6GRI2_IRIPA</name>
<evidence type="ECO:0000313" key="1">
    <source>
        <dbReference type="EMBL" id="KAJ6831379.1"/>
    </source>
</evidence>
<reference evidence="1" key="2">
    <citation type="submission" date="2023-04" db="EMBL/GenBank/DDBJ databases">
        <authorList>
            <person name="Bruccoleri R.E."/>
            <person name="Oakeley E.J."/>
            <person name="Faust A.-M."/>
            <person name="Dessus-Babus S."/>
            <person name="Altorfer M."/>
            <person name="Burckhardt D."/>
            <person name="Oertli M."/>
            <person name="Naumann U."/>
            <person name="Petersen F."/>
            <person name="Wong J."/>
        </authorList>
    </citation>
    <scope>NUCLEOTIDE SEQUENCE</scope>
    <source>
        <strain evidence="1">GSM-AAB239-AS_SAM_17_03QT</strain>
        <tissue evidence="1">Leaf</tissue>
    </source>
</reference>
<dbReference type="AlphaFoldDB" id="A0AAX6GRI2"/>
<keyword evidence="2" id="KW-1185">Reference proteome</keyword>
<comment type="caution">
    <text evidence="1">The sequence shown here is derived from an EMBL/GenBank/DDBJ whole genome shotgun (WGS) entry which is preliminary data.</text>
</comment>
<dbReference type="Proteomes" id="UP001140949">
    <property type="component" value="Unassembled WGS sequence"/>
</dbReference>